<keyword evidence="2" id="KW-1185">Reference proteome</keyword>
<dbReference type="EMBL" id="JAHWGI010000983">
    <property type="protein sequence ID" value="KAK3919822.1"/>
    <property type="molecule type" value="Genomic_DNA"/>
</dbReference>
<reference evidence="1" key="2">
    <citation type="journal article" date="2023" name="BMC Genomics">
        <title>Pest status, molecular evolution, and epigenetic factors derived from the genome assembly of Frankliniella fusca, a thysanopteran phytovirus vector.</title>
        <authorList>
            <person name="Catto M.A."/>
            <person name="Labadie P.E."/>
            <person name="Jacobson A.L."/>
            <person name="Kennedy G.G."/>
            <person name="Srinivasan R."/>
            <person name="Hunt B.G."/>
        </authorList>
    </citation>
    <scope>NUCLEOTIDE SEQUENCE</scope>
    <source>
        <strain evidence="1">PL_HMW_Pooled</strain>
    </source>
</reference>
<sequence length="69" mass="6905">MAESSSSNGSGGGKDPCVCRCPCDPPSEAVPAPAPGPPLGATRADGLGDVGTDLVVFEEPAYRPDKEAF</sequence>
<evidence type="ECO:0000313" key="2">
    <source>
        <dbReference type="Proteomes" id="UP001219518"/>
    </source>
</evidence>
<accession>A0AAE1LJ07</accession>
<organism evidence="1 2">
    <name type="scientific">Frankliniella fusca</name>
    <dbReference type="NCBI Taxonomy" id="407009"/>
    <lineage>
        <taxon>Eukaryota</taxon>
        <taxon>Metazoa</taxon>
        <taxon>Ecdysozoa</taxon>
        <taxon>Arthropoda</taxon>
        <taxon>Hexapoda</taxon>
        <taxon>Insecta</taxon>
        <taxon>Pterygota</taxon>
        <taxon>Neoptera</taxon>
        <taxon>Paraneoptera</taxon>
        <taxon>Thysanoptera</taxon>
        <taxon>Terebrantia</taxon>
        <taxon>Thripoidea</taxon>
        <taxon>Thripidae</taxon>
        <taxon>Frankliniella</taxon>
    </lineage>
</organism>
<evidence type="ECO:0000313" key="1">
    <source>
        <dbReference type="EMBL" id="KAK3919822.1"/>
    </source>
</evidence>
<gene>
    <name evidence="1" type="ORF">KUF71_009108</name>
</gene>
<name>A0AAE1LJ07_9NEOP</name>
<comment type="caution">
    <text evidence="1">The sequence shown here is derived from an EMBL/GenBank/DDBJ whole genome shotgun (WGS) entry which is preliminary data.</text>
</comment>
<proteinExistence type="predicted"/>
<reference evidence="1" key="1">
    <citation type="submission" date="2021-07" db="EMBL/GenBank/DDBJ databases">
        <authorList>
            <person name="Catto M.A."/>
            <person name="Jacobson A."/>
            <person name="Kennedy G."/>
            <person name="Labadie P."/>
            <person name="Hunt B.G."/>
            <person name="Srinivasan R."/>
        </authorList>
    </citation>
    <scope>NUCLEOTIDE SEQUENCE</scope>
    <source>
        <strain evidence="1">PL_HMW_Pooled</strain>
        <tissue evidence="1">Head</tissue>
    </source>
</reference>
<dbReference type="AlphaFoldDB" id="A0AAE1LJ07"/>
<protein>
    <submittedName>
        <fullName evidence="1">Klotho</fullName>
    </submittedName>
</protein>
<feature type="non-terminal residue" evidence="1">
    <location>
        <position position="69"/>
    </location>
</feature>
<dbReference type="Proteomes" id="UP001219518">
    <property type="component" value="Unassembled WGS sequence"/>
</dbReference>